<dbReference type="OrthoDB" id="25790at2759"/>
<keyword evidence="4" id="KW-0193">Cuticle</keyword>
<dbReference type="InterPro" id="IPR013763">
    <property type="entry name" value="Cyclin-like_dom"/>
</dbReference>
<dbReference type="SUPFAM" id="SSF47954">
    <property type="entry name" value="Cyclin-like"/>
    <property type="match status" value="4"/>
</dbReference>
<dbReference type="GO" id="GO:0017025">
    <property type="term" value="F:TBP-class protein binding"/>
    <property type="evidence" value="ECO:0007669"/>
    <property type="project" value="InterPro"/>
</dbReference>
<dbReference type="GO" id="GO:0070897">
    <property type="term" value="P:transcription preinitiation complex assembly"/>
    <property type="evidence" value="ECO:0007669"/>
    <property type="project" value="InterPro"/>
</dbReference>
<evidence type="ECO:0000256" key="1">
    <source>
        <dbReference type="ARBA" id="ARBA00004123"/>
    </source>
</evidence>
<evidence type="ECO:0000256" key="10">
    <source>
        <dbReference type="ARBA" id="ARBA00023163"/>
    </source>
</evidence>
<evidence type="ECO:0000313" key="13">
    <source>
        <dbReference type="EMBL" id="CAD7223700.1"/>
    </source>
</evidence>
<dbReference type="CDD" id="cd20552">
    <property type="entry name" value="CYCLIN_TFIIB_rpt2"/>
    <property type="match status" value="2"/>
</dbReference>
<gene>
    <name evidence="13" type="ORF">CTOB1V02_LOCUS1680</name>
</gene>
<dbReference type="Pfam" id="PF08271">
    <property type="entry name" value="Zn_Ribbon_TF"/>
    <property type="match status" value="1"/>
</dbReference>
<keyword evidence="9" id="KW-0805">Transcription regulation</keyword>
<evidence type="ECO:0000256" key="7">
    <source>
        <dbReference type="ARBA" id="ARBA00022771"/>
    </source>
</evidence>
<keyword evidence="5" id="KW-0479">Metal-binding</keyword>
<organism evidence="13">
    <name type="scientific">Cyprideis torosa</name>
    <dbReference type="NCBI Taxonomy" id="163714"/>
    <lineage>
        <taxon>Eukaryota</taxon>
        <taxon>Metazoa</taxon>
        <taxon>Ecdysozoa</taxon>
        <taxon>Arthropoda</taxon>
        <taxon>Crustacea</taxon>
        <taxon>Oligostraca</taxon>
        <taxon>Ostracoda</taxon>
        <taxon>Podocopa</taxon>
        <taxon>Podocopida</taxon>
        <taxon>Cytherocopina</taxon>
        <taxon>Cytheroidea</taxon>
        <taxon>Cytherideidae</taxon>
        <taxon>Cyprideis</taxon>
    </lineage>
</organism>
<dbReference type="PROSITE" id="PS51134">
    <property type="entry name" value="ZF_TFIIB"/>
    <property type="match status" value="1"/>
</dbReference>
<dbReference type="Pfam" id="PF00379">
    <property type="entry name" value="Chitin_bind_4"/>
    <property type="match status" value="1"/>
</dbReference>
<dbReference type="CDD" id="cd20551">
    <property type="entry name" value="CYCLIN_TFIIB_rpt1"/>
    <property type="match status" value="1"/>
</dbReference>
<dbReference type="GO" id="GO:0097550">
    <property type="term" value="C:transcription preinitiation complex"/>
    <property type="evidence" value="ECO:0007669"/>
    <property type="project" value="TreeGrafter"/>
</dbReference>
<dbReference type="InterPro" id="IPR031311">
    <property type="entry name" value="CHIT_BIND_RR_consensus"/>
</dbReference>
<dbReference type="Gene3D" id="1.10.472.10">
    <property type="entry name" value="Cyclin-like"/>
    <property type="match status" value="3"/>
</dbReference>
<dbReference type="AlphaFoldDB" id="A0A7R8ZHB3"/>
<dbReference type="GO" id="GO:0008270">
    <property type="term" value="F:zinc ion binding"/>
    <property type="evidence" value="ECO:0007669"/>
    <property type="project" value="UniProtKB-KW"/>
</dbReference>
<accession>A0A7R8ZHB3</accession>
<dbReference type="PRINTS" id="PR00685">
    <property type="entry name" value="TIFACTORIIB"/>
</dbReference>
<dbReference type="InterPro" id="IPR013137">
    <property type="entry name" value="Znf_TFIIB"/>
</dbReference>
<dbReference type="InterPro" id="IPR000812">
    <property type="entry name" value="TFIIB"/>
</dbReference>
<evidence type="ECO:0000256" key="5">
    <source>
        <dbReference type="ARBA" id="ARBA00022723"/>
    </source>
</evidence>
<dbReference type="InterPro" id="IPR013150">
    <property type="entry name" value="TFIIB_cyclin"/>
</dbReference>
<dbReference type="PROSITE" id="PS51155">
    <property type="entry name" value="CHIT_BIND_RR_2"/>
    <property type="match status" value="1"/>
</dbReference>
<dbReference type="InterPro" id="IPR022042">
    <property type="entry name" value="snRNA-activating_su3"/>
</dbReference>
<keyword evidence="6" id="KW-0677">Repeat</keyword>
<evidence type="ECO:0000256" key="12">
    <source>
        <dbReference type="ARBA" id="ARBA00031706"/>
    </source>
</evidence>
<evidence type="ECO:0000256" key="9">
    <source>
        <dbReference type="ARBA" id="ARBA00023015"/>
    </source>
</evidence>
<dbReference type="PROSITE" id="PS00782">
    <property type="entry name" value="TFIIB"/>
    <property type="match status" value="2"/>
</dbReference>
<comment type="subcellular location">
    <subcellularLocation>
        <location evidence="1">Nucleus</location>
    </subcellularLocation>
</comment>
<evidence type="ECO:0000256" key="11">
    <source>
        <dbReference type="ARBA" id="ARBA00023242"/>
    </source>
</evidence>
<dbReference type="Pfam" id="PF12251">
    <property type="entry name" value="SNAPC3"/>
    <property type="match status" value="1"/>
</dbReference>
<dbReference type="SMART" id="SM00385">
    <property type="entry name" value="CYCLIN"/>
    <property type="match status" value="3"/>
</dbReference>
<reference evidence="13" key="1">
    <citation type="submission" date="2020-11" db="EMBL/GenBank/DDBJ databases">
        <authorList>
            <person name="Tran Van P."/>
        </authorList>
    </citation>
    <scope>NUCLEOTIDE SEQUENCE</scope>
</reference>
<sequence length="966" mass="107861">MALTQVLVCLSLASVSSTFPANSPSVQIPLVPKEEDLKDPLEKTIPEGVTSHQYHAQQGDGQYSFGYVALGSARRETKMKDGTVEGSYIYVDGDGNVQEVNYVADSSGYRATGSNFPKPGPKVHPIQDTEEVRIAKEQHLKLKENIVRAKQALRAMAFPSQKVDMDMATSSLLAGPDLGDLSALIGDALDDTPSTAAWIQPDDVPVLGTYFEEFKQELSTFGPFTVTKEHGEALPHPTWPILGIEGDVIKQLRRICCPSRLVVNAVQDAGFNTTKTPRDELIWKLGEVCEEDREILATLEHDMATKKAAPKKKYEPKKKDADKGKEGFEIISNSHLVPKVDVIPGDFRHNPLMDKDRPPRFTCKELFPSSFFFIANTFFNDTSENCVDTSGTIRRWLKKSYPRIPELPVESMDDICLKDLRIKMGFPYLFEHLGDCSHTLIFTEARWPRVSERKRSLVIFPYTWENRRWRYPMCIACQDNGARWLLSDSPHLPFPMQLCQKCVLFFGYDSKLNPTVPFTLSMLPLNYTQSLPLNVICCSEHPNAVLIEDYRAGDQICSDCGKVVGDRVIDVGTEWRTFSDRGDQDPSRVGAAENPLLNGSDLSTMIGPSIHPTSFDDGAAKYTNKRTVNSSDRTLLSAFREIDNMAARINLPRMIVDRANLLFKQEICAVSKIRKKEIGRCFKLILKALETNVELITTGDFMSRFCTNLNLPMPIQRAATHIARRAVELDMVPGRSPISIAAAAIYMASQASETSKSQKEIGDIAGVADVTIRQSYKLMLPRAKELFPDTFKFHIPIENLPSSYVNDAIASACLYIACRQEGVPRTFKEICAVSKIRKKEIGRCFKLILKALETNVELITTGDFMSRFCTNLNLPMPIQRAATHIARRAVELDMVPGRSPISIAAAAIYMASQASETSKSQKEIGDIAGVADVTIRQSYKLMLPRAKELFPDTFKFHIPIENLPSS</sequence>
<dbReference type="InterPro" id="IPR023486">
    <property type="entry name" value="TFIIB_CS"/>
</dbReference>
<keyword evidence="8" id="KW-0862">Zinc</keyword>
<dbReference type="GO" id="GO:0042302">
    <property type="term" value="F:structural constituent of cuticle"/>
    <property type="evidence" value="ECO:0007669"/>
    <property type="project" value="UniProtKB-UniRule"/>
</dbReference>
<dbReference type="InterPro" id="IPR036915">
    <property type="entry name" value="Cyclin-like_sf"/>
</dbReference>
<dbReference type="Gene3D" id="1.10.472.170">
    <property type="match status" value="1"/>
</dbReference>
<dbReference type="FunFam" id="1.10.472.10:FF:000008">
    <property type="entry name" value="Transcription initiation factor IIB"/>
    <property type="match status" value="2"/>
</dbReference>
<evidence type="ECO:0000256" key="6">
    <source>
        <dbReference type="ARBA" id="ARBA00022737"/>
    </source>
</evidence>
<dbReference type="Pfam" id="PF00382">
    <property type="entry name" value="TFIIB"/>
    <property type="match status" value="3"/>
</dbReference>
<evidence type="ECO:0000256" key="4">
    <source>
        <dbReference type="ARBA" id="ARBA00022460"/>
    </source>
</evidence>
<dbReference type="GO" id="GO:0005634">
    <property type="term" value="C:nucleus"/>
    <property type="evidence" value="ECO:0007669"/>
    <property type="project" value="UniProtKB-SubCell"/>
</dbReference>
<dbReference type="SUPFAM" id="SSF57783">
    <property type="entry name" value="Zinc beta-ribbon"/>
    <property type="match status" value="1"/>
</dbReference>
<evidence type="ECO:0000256" key="8">
    <source>
        <dbReference type="ARBA" id="ARBA00022833"/>
    </source>
</evidence>
<dbReference type="GO" id="GO:0016251">
    <property type="term" value="F:RNA polymerase II general transcription initiation factor activity"/>
    <property type="evidence" value="ECO:0007669"/>
    <property type="project" value="TreeGrafter"/>
</dbReference>
<dbReference type="InterPro" id="IPR000618">
    <property type="entry name" value="Insect_cuticle"/>
</dbReference>
<keyword evidence="7" id="KW-0863">Zinc-finger</keyword>
<dbReference type="PROSITE" id="PS00233">
    <property type="entry name" value="CHIT_BIND_RR_1"/>
    <property type="match status" value="1"/>
</dbReference>
<dbReference type="PANTHER" id="PTHR11618">
    <property type="entry name" value="TRANSCRIPTION INITIATION FACTOR IIB-RELATED"/>
    <property type="match status" value="1"/>
</dbReference>
<name>A0A7R8ZHB3_9CRUS</name>
<comment type="similarity">
    <text evidence="2">Belongs to the TFIIB family.</text>
</comment>
<keyword evidence="10" id="KW-0804">Transcription</keyword>
<keyword evidence="11" id="KW-0539">Nucleus</keyword>
<evidence type="ECO:0000256" key="2">
    <source>
        <dbReference type="ARBA" id="ARBA00010857"/>
    </source>
</evidence>
<proteinExistence type="inferred from homology"/>
<protein>
    <recommendedName>
        <fullName evidence="3">Transcription initiation factor IIB</fullName>
    </recommendedName>
    <alternativeName>
        <fullName evidence="12">General transcription factor TFIIB</fullName>
    </alternativeName>
</protein>
<dbReference type="GO" id="GO:0006367">
    <property type="term" value="P:transcription initiation at RNA polymerase II promoter"/>
    <property type="evidence" value="ECO:0007669"/>
    <property type="project" value="TreeGrafter"/>
</dbReference>
<evidence type="ECO:0000256" key="3">
    <source>
        <dbReference type="ARBA" id="ARBA00013932"/>
    </source>
</evidence>
<dbReference type="PANTHER" id="PTHR11618:SF13">
    <property type="entry name" value="TRANSCRIPTION INITIATION FACTOR IIB"/>
    <property type="match status" value="1"/>
</dbReference>
<dbReference type="EMBL" id="OB660241">
    <property type="protein sequence ID" value="CAD7223700.1"/>
    <property type="molecule type" value="Genomic_DNA"/>
</dbReference>